<comment type="caution">
    <text evidence="2">The sequence shown here is derived from an EMBL/GenBank/DDBJ whole genome shotgun (WGS) entry which is preliminary data.</text>
</comment>
<proteinExistence type="predicted"/>
<dbReference type="Proteomes" id="UP000626109">
    <property type="component" value="Unassembled WGS sequence"/>
</dbReference>
<sequence length="471" mass="50831">LLAALAAAAAIVTSALLGSVGESGRSIFDVIVASTLLLALLSLCALDARNWRSERRCRDDGARRRRCEALQQELDALRRAAEPKEAEADDEVPEEAGEVGTVLREDSLEAPPGGWRLLDCGPGALLEVLGALDGASLVRTECVSRWPLALGSVSGPPLAGIWRFAHVCALGGRPPASMARPPAATAAIGRSHRLDLGGPWKQWWLWRQRLLSEPDEQRREISLRIASPLLSALVLRGRAAGASTAAMELQALKPNEAWPENLLGQLQARWGRDSCQLADRRLAPLIRRWHCHALLAGEAGFHLDHVQMFASFSFCFSAATGQPRFYLGLSMHSASSESWKADIFECKVPAKASLPWHSAATEIARIIAEGLPISSSLCSATEVLRLDFRGRGPGRPATARPARLELEHLTSPAALSVVQSEVLGARLPAASRCCEALEWLLAACCPKPFSEEPQLLAEMAPQLAEHVSSQR</sequence>
<evidence type="ECO:0000313" key="3">
    <source>
        <dbReference type="Proteomes" id="UP000626109"/>
    </source>
</evidence>
<feature type="non-terminal residue" evidence="2">
    <location>
        <position position="1"/>
    </location>
</feature>
<accession>A0A813J1F9</accession>
<feature type="compositionally biased region" description="Acidic residues" evidence="1">
    <location>
        <begin position="87"/>
        <end position="97"/>
    </location>
</feature>
<organism evidence="2 3">
    <name type="scientific">Polarella glacialis</name>
    <name type="common">Dinoflagellate</name>
    <dbReference type="NCBI Taxonomy" id="89957"/>
    <lineage>
        <taxon>Eukaryota</taxon>
        <taxon>Sar</taxon>
        <taxon>Alveolata</taxon>
        <taxon>Dinophyceae</taxon>
        <taxon>Suessiales</taxon>
        <taxon>Suessiaceae</taxon>
        <taxon>Polarella</taxon>
    </lineage>
</organism>
<evidence type="ECO:0000313" key="2">
    <source>
        <dbReference type="EMBL" id="CAE8662442.1"/>
    </source>
</evidence>
<dbReference type="AlphaFoldDB" id="A0A813J1F9"/>
<dbReference type="EMBL" id="CAJNNW010018158">
    <property type="protein sequence ID" value="CAE8662442.1"/>
    <property type="molecule type" value="Genomic_DNA"/>
</dbReference>
<evidence type="ECO:0000256" key="1">
    <source>
        <dbReference type="SAM" id="MobiDB-lite"/>
    </source>
</evidence>
<gene>
    <name evidence="2" type="ORF">PGLA2088_LOCUS14882</name>
</gene>
<reference evidence="2" key="1">
    <citation type="submission" date="2021-02" db="EMBL/GenBank/DDBJ databases">
        <authorList>
            <person name="Dougan E. K."/>
            <person name="Rhodes N."/>
            <person name="Thang M."/>
            <person name="Chan C."/>
        </authorList>
    </citation>
    <scope>NUCLEOTIDE SEQUENCE</scope>
</reference>
<protein>
    <submittedName>
        <fullName evidence="2">Uncharacterized protein</fullName>
    </submittedName>
</protein>
<name>A0A813J1F9_POLGL</name>
<feature type="region of interest" description="Disordered" evidence="1">
    <location>
        <begin position="80"/>
        <end position="104"/>
    </location>
</feature>